<gene>
    <name evidence="7" type="primary">ybeY</name>
    <name evidence="8" type="ORF">JCM21142_409</name>
</gene>
<evidence type="ECO:0000256" key="1">
    <source>
        <dbReference type="ARBA" id="ARBA00010875"/>
    </source>
</evidence>
<keyword evidence="6 7" id="KW-0862">Zinc</keyword>
<evidence type="ECO:0000256" key="7">
    <source>
        <dbReference type="HAMAP-Rule" id="MF_00009"/>
    </source>
</evidence>
<dbReference type="RefSeq" id="WP_044212009.1">
    <property type="nucleotide sequence ID" value="NZ_BAMD01000003.1"/>
</dbReference>
<feature type="binding site" evidence="7">
    <location>
        <position position="116"/>
    </location>
    <ligand>
        <name>Zn(2+)</name>
        <dbReference type="ChEBI" id="CHEBI:29105"/>
        <note>catalytic</note>
    </ligand>
</feature>
<comment type="subcellular location">
    <subcellularLocation>
        <location evidence="7">Cytoplasm</location>
    </subcellularLocation>
</comment>
<dbReference type="STRING" id="869213.GCA_000517085_03594"/>
<accession>W7Y1E9</accession>
<dbReference type="GO" id="GO:0004222">
    <property type="term" value="F:metalloendopeptidase activity"/>
    <property type="evidence" value="ECO:0007669"/>
    <property type="project" value="InterPro"/>
</dbReference>
<feature type="binding site" evidence="7">
    <location>
        <position position="106"/>
    </location>
    <ligand>
        <name>Zn(2+)</name>
        <dbReference type="ChEBI" id="CHEBI:29105"/>
        <note>catalytic</note>
    </ligand>
</feature>
<evidence type="ECO:0000313" key="8">
    <source>
        <dbReference type="EMBL" id="GAF01792.1"/>
    </source>
</evidence>
<keyword evidence="3 7" id="KW-0479">Metal-binding</keyword>
<name>W7Y1E9_9BACT</name>
<feature type="binding site" evidence="7">
    <location>
        <position position="110"/>
    </location>
    <ligand>
        <name>Zn(2+)</name>
        <dbReference type="ChEBI" id="CHEBI:29105"/>
        <note>catalytic</note>
    </ligand>
</feature>
<keyword evidence="7" id="KW-0963">Cytoplasm</keyword>
<dbReference type="EMBL" id="BAMD01000003">
    <property type="protein sequence ID" value="GAF01792.1"/>
    <property type="molecule type" value="Genomic_DNA"/>
</dbReference>
<comment type="cofactor">
    <cofactor evidence="7">
        <name>Zn(2+)</name>
        <dbReference type="ChEBI" id="CHEBI:29105"/>
    </cofactor>
    <text evidence="7">Binds 1 zinc ion.</text>
</comment>
<evidence type="ECO:0000313" key="9">
    <source>
        <dbReference type="Proteomes" id="UP000019402"/>
    </source>
</evidence>
<dbReference type="OrthoDB" id="9811984at2"/>
<dbReference type="GO" id="GO:0008270">
    <property type="term" value="F:zinc ion binding"/>
    <property type="evidence" value="ECO:0007669"/>
    <property type="project" value="UniProtKB-UniRule"/>
</dbReference>
<dbReference type="InterPro" id="IPR002036">
    <property type="entry name" value="YbeY"/>
</dbReference>
<keyword evidence="4 7" id="KW-0255">Endonuclease</keyword>
<keyword evidence="5 7" id="KW-0378">Hydrolase</keyword>
<dbReference type="EC" id="3.1.-.-" evidence="7"/>
<reference evidence="8 9" key="1">
    <citation type="journal article" date="2014" name="Genome Announc.">
        <title>Draft Genome Sequence of Cytophaga fermentans JCM 21142T, a Facultative Anaerobe Isolated from Marine Mud.</title>
        <authorList>
            <person name="Starns D."/>
            <person name="Oshima K."/>
            <person name="Suda W."/>
            <person name="Iino T."/>
            <person name="Yuki M."/>
            <person name="Inoue J."/>
            <person name="Kitamura K."/>
            <person name="Iida T."/>
            <person name="Darby A."/>
            <person name="Hattori M."/>
            <person name="Ohkuma M."/>
        </authorList>
    </citation>
    <scope>NUCLEOTIDE SEQUENCE [LARGE SCALE GENOMIC DNA]</scope>
    <source>
        <strain evidence="8 9">JCM 21142</strain>
    </source>
</reference>
<sequence length="140" mass="16475">MIYFDYEDVSDIQLDTDLLKRWINIIVDQHKGICKEISFLFCSDEYILKINRDYLNHDYYTDVITFDYCEDNFISGDILISLDTVRSNAKEYNTVFKDELHRVIIHGILHLLGFKDKTDQEDAAMHALEDQALEVLKTIS</sequence>
<evidence type="ECO:0000256" key="6">
    <source>
        <dbReference type="ARBA" id="ARBA00022833"/>
    </source>
</evidence>
<comment type="caution">
    <text evidence="8">The sequence shown here is derived from an EMBL/GenBank/DDBJ whole genome shotgun (WGS) entry which is preliminary data.</text>
</comment>
<evidence type="ECO:0000256" key="4">
    <source>
        <dbReference type="ARBA" id="ARBA00022759"/>
    </source>
</evidence>
<dbReference type="Pfam" id="PF02130">
    <property type="entry name" value="YbeY"/>
    <property type="match status" value="1"/>
</dbReference>
<dbReference type="PANTHER" id="PTHR46986:SF1">
    <property type="entry name" value="ENDORIBONUCLEASE YBEY, CHLOROPLASTIC"/>
    <property type="match status" value="1"/>
</dbReference>
<evidence type="ECO:0000256" key="3">
    <source>
        <dbReference type="ARBA" id="ARBA00022723"/>
    </source>
</evidence>
<keyword evidence="7" id="KW-0690">Ribosome biogenesis</keyword>
<dbReference type="InterPro" id="IPR020549">
    <property type="entry name" value="YbeY_CS"/>
</dbReference>
<keyword evidence="9" id="KW-1185">Reference proteome</keyword>
<dbReference type="PANTHER" id="PTHR46986">
    <property type="entry name" value="ENDORIBONUCLEASE YBEY, CHLOROPLASTIC"/>
    <property type="match status" value="1"/>
</dbReference>
<dbReference type="PROSITE" id="PS01306">
    <property type="entry name" value="UPF0054"/>
    <property type="match status" value="1"/>
</dbReference>
<comment type="similarity">
    <text evidence="1 7">Belongs to the endoribonuclease YbeY family.</text>
</comment>
<comment type="function">
    <text evidence="7">Single strand-specific metallo-endoribonuclease involved in late-stage 70S ribosome quality control and in maturation of the 3' terminus of the 16S rRNA.</text>
</comment>
<protein>
    <recommendedName>
        <fullName evidence="7">Endoribonuclease YbeY</fullName>
        <ecNumber evidence="7">3.1.-.-</ecNumber>
    </recommendedName>
</protein>
<dbReference type="SUPFAM" id="SSF55486">
    <property type="entry name" value="Metalloproteases ('zincins'), catalytic domain"/>
    <property type="match status" value="1"/>
</dbReference>
<keyword evidence="7" id="KW-0698">rRNA processing</keyword>
<organism evidence="8 9">
    <name type="scientific">Saccharicrinis fermentans DSM 9555 = JCM 21142</name>
    <dbReference type="NCBI Taxonomy" id="869213"/>
    <lineage>
        <taxon>Bacteria</taxon>
        <taxon>Pseudomonadati</taxon>
        <taxon>Bacteroidota</taxon>
        <taxon>Bacteroidia</taxon>
        <taxon>Marinilabiliales</taxon>
        <taxon>Marinilabiliaceae</taxon>
        <taxon>Saccharicrinis</taxon>
    </lineage>
</organism>
<evidence type="ECO:0000256" key="5">
    <source>
        <dbReference type="ARBA" id="ARBA00022801"/>
    </source>
</evidence>
<keyword evidence="2 7" id="KW-0540">Nuclease</keyword>
<dbReference type="Gene3D" id="3.40.390.30">
    <property type="entry name" value="Metalloproteases ('zincins'), catalytic domain"/>
    <property type="match status" value="1"/>
</dbReference>
<dbReference type="HAMAP" id="MF_00009">
    <property type="entry name" value="Endoribonucl_YbeY"/>
    <property type="match status" value="1"/>
</dbReference>
<evidence type="ECO:0000256" key="2">
    <source>
        <dbReference type="ARBA" id="ARBA00022722"/>
    </source>
</evidence>
<dbReference type="GO" id="GO:0005737">
    <property type="term" value="C:cytoplasm"/>
    <property type="evidence" value="ECO:0007669"/>
    <property type="project" value="UniProtKB-SubCell"/>
</dbReference>
<dbReference type="NCBIfam" id="TIGR00043">
    <property type="entry name" value="rRNA maturation RNase YbeY"/>
    <property type="match status" value="1"/>
</dbReference>
<dbReference type="eggNOG" id="COG0319">
    <property type="taxonomic scope" value="Bacteria"/>
</dbReference>
<proteinExistence type="inferred from homology"/>
<dbReference type="Proteomes" id="UP000019402">
    <property type="component" value="Unassembled WGS sequence"/>
</dbReference>
<dbReference type="AlphaFoldDB" id="W7Y1E9"/>
<dbReference type="InterPro" id="IPR023091">
    <property type="entry name" value="MetalPrtase_cat_dom_sf_prd"/>
</dbReference>
<dbReference type="GO" id="GO:0004521">
    <property type="term" value="F:RNA endonuclease activity"/>
    <property type="evidence" value="ECO:0007669"/>
    <property type="project" value="UniProtKB-UniRule"/>
</dbReference>
<dbReference type="GO" id="GO:0006364">
    <property type="term" value="P:rRNA processing"/>
    <property type="evidence" value="ECO:0007669"/>
    <property type="project" value="UniProtKB-UniRule"/>
</dbReference>